<dbReference type="Gramene" id="OE9A106408T1">
    <property type="protein sequence ID" value="OE9A106408C1"/>
    <property type="gene ID" value="OE9A106408"/>
</dbReference>
<protein>
    <recommendedName>
        <fullName evidence="5">Secreted protein</fullName>
    </recommendedName>
</protein>
<keyword evidence="4" id="KW-1185">Reference proteome</keyword>
<feature type="chain" id="PRO_5035744082" description="Secreted protein" evidence="2">
    <location>
        <begin position="26"/>
        <end position="176"/>
    </location>
</feature>
<organism evidence="3 4">
    <name type="scientific">Olea europaea subsp. europaea</name>
    <dbReference type="NCBI Taxonomy" id="158383"/>
    <lineage>
        <taxon>Eukaryota</taxon>
        <taxon>Viridiplantae</taxon>
        <taxon>Streptophyta</taxon>
        <taxon>Embryophyta</taxon>
        <taxon>Tracheophyta</taxon>
        <taxon>Spermatophyta</taxon>
        <taxon>Magnoliopsida</taxon>
        <taxon>eudicotyledons</taxon>
        <taxon>Gunneridae</taxon>
        <taxon>Pentapetalae</taxon>
        <taxon>asterids</taxon>
        <taxon>lamiids</taxon>
        <taxon>Lamiales</taxon>
        <taxon>Oleaceae</taxon>
        <taxon>Oleeae</taxon>
        <taxon>Olea</taxon>
    </lineage>
</organism>
<evidence type="ECO:0000256" key="2">
    <source>
        <dbReference type="SAM" id="SignalP"/>
    </source>
</evidence>
<proteinExistence type="predicted"/>
<feature type="signal peptide" evidence="2">
    <location>
        <begin position="1"/>
        <end position="25"/>
    </location>
</feature>
<name>A0A8S0RDE0_OLEEU</name>
<keyword evidence="2" id="KW-0732">Signal</keyword>
<accession>A0A8S0RDE0</accession>
<comment type="caution">
    <text evidence="3">The sequence shown here is derived from an EMBL/GenBank/DDBJ whole genome shotgun (WGS) entry which is preliminary data.</text>
</comment>
<sequence length="176" mass="19425">MLRVALTISIHFLVLVCVFTPRVHDETGVIGQERPGGTPCMMRPVVRGSTFQFSAPSRAWLPVCVDTGRPGDRPSCWLKSRVRSQARPFPGPRGYRRDNQPQPPAAPGTRAWGSRPTNVTRSAMASSISGCSTPFGSEDTAEVTFWKGPGRILRPAHCWKRVEARSVEFSLQHALE</sequence>
<evidence type="ECO:0000256" key="1">
    <source>
        <dbReference type="SAM" id="MobiDB-lite"/>
    </source>
</evidence>
<evidence type="ECO:0000313" key="3">
    <source>
        <dbReference type="EMBL" id="CAA2976647.1"/>
    </source>
</evidence>
<dbReference type="EMBL" id="CACTIH010002499">
    <property type="protein sequence ID" value="CAA2976647.1"/>
    <property type="molecule type" value="Genomic_DNA"/>
</dbReference>
<evidence type="ECO:0008006" key="5">
    <source>
        <dbReference type="Google" id="ProtNLM"/>
    </source>
</evidence>
<dbReference type="Proteomes" id="UP000594638">
    <property type="component" value="Unassembled WGS sequence"/>
</dbReference>
<reference evidence="3 4" key="1">
    <citation type="submission" date="2019-12" db="EMBL/GenBank/DDBJ databases">
        <authorList>
            <person name="Alioto T."/>
            <person name="Alioto T."/>
            <person name="Gomez Garrido J."/>
        </authorList>
    </citation>
    <scope>NUCLEOTIDE SEQUENCE [LARGE SCALE GENOMIC DNA]</scope>
</reference>
<evidence type="ECO:0000313" key="4">
    <source>
        <dbReference type="Proteomes" id="UP000594638"/>
    </source>
</evidence>
<dbReference type="AlphaFoldDB" id="A0A8S0RDE0"/>
<gene>
    <name evidence="3" type="ORF">OLEA9_A106408</name>
</gene>
<feature type="region of interest" description="Disordered" evidence="1">
    <location>
        <begin position="85"/>
        <end position="117"/>
    </location>
</feature>